<comment type="subcellular location">
    <subcellularLocation>
        <location evidence="1">Cell membrane</location>
        <topology evidence="1">Multi-pass membrane protein</topology>
    </subcellularLocation>
</comment>
<dbReference type="Gene3D" id="3.60.15.10">
    <property type="entry name" value="Ribonuclease Z/Hydroxyacylglutathione hydrolase-like"/>
    <property type="match status" value="2"/>
</dbReference>
<dbReference type="CDD" id="cd07731">
    <property type="entry name" value="ComA-like_MBL-fold"/>
    <property type="match status" value="1"/>
</dbReference>
<dbReference type="Proteomes" id="UP000242231">
    <property type="component" value="Unassembled WGS sequence"/>
</dbReference>
<keyword evidence="9" id="KW-1185">Reference proteome</keyword>
<feature type="transmembrane region" description="Helical" evidence="6">
    <location>
        <begin position="5"/>
        <end position="21"/>
    </location>
</feature>
<name>A0A2P5TMZ9_9GAMM</name>
<gene>
    <name evidence="8" type="ORF">UN63_07125</name>
</gene>
<dbReference type="InterPro" id="IPR004797">
    <property type="entry name" value="Competence_ComEC/Rec2"/>
</dbReference>
<dbReference type="SMART" id="SM00849">
    <property type="entry name" value="Lactamase_B"/>
    <property type="match status" value="1"/>
</dbReference>
<dbReference type="InterPro" id="IPR052159">
    <property type="entry name" value="Competence_DNA_uptake"/>
</dbReference>
<evidence type="ECO:0000256" key="3">
    <source>
        <dbReference type="ARBA" id="ARBA00022692"/>
    </source>
</evidence>
<keyword evidence="3 6" id="KW-0812">Transmembrane</keyword>
<dbReference type="InterPro" id="IPR035681">
    <property type="entry name" value="ComA-like_MBL"/>
</dbReference>
<dbReference type="Pfam" id="PF13567">
    <property type="entry name" value="DUF4131"/>
    <property type="match status" value="1"/>
</dbReference>
<dbReference type="EMBL" id="MPZM01000011">
    <property type="protein sequence ID" value="PPL16887.1"/>
    <property type="molecule type" value="Genomic_DNA"/>
</dbReference>
<feature type="domain" description="Metallo-beta-lactamase" evidence="7">
    <location>
        <begin position="495"/>
        <end position="673"/>
    </location>
</feature>
<sequence>MDKRLFFFCFGISTIMIWPWLPAWDWWLPLVCLGCLCWRPRPAMACLLFGLVWALCYSHWQLSWLHSPDLFQRSQLVAGTVDSVQHRERGASRLIVSLKSLNGQALSPRPRVLLSWYGPDEMPAVGDNIQSISRLQPAHSLHNPGSFNSARWLLGQGITARGYLTGTLGHQAADASNRTRLARHIGTMTADLPGRRWLLALSVGDRSGLKQADWDMLRGLGVSHLFAISGLHIGLVAGLGLLAGRLSGSRLLAAVVAGGLALGYAWLAGFSVPTQRALLMLLLWLGLFCWGRFWSGRRLLLLTMTLLLAVMPWLALDLGFWLSVLAVAALLVSAGWLEGRSLWRLQLGLSLLLLPLIILLFGGISWLSLPVNMLLIPLFSLLLIPLLLLACLLLLPAPGIAMAVLVLLNALFEPLMNGLHWLNDSLSPWQALSARAQGLWLLLFLLSLAGLLPRARWLMALGMYLVLLQPGVLQPILLKQGPQPRWEVRILDVGQGLSVLVTQGRRALLYDTGNRFDSGFNMADGVILPLLTRLGIDELDYLVVSHDDRDHSGNREYLAATLPVHFRRGVWPDGLHCRAGQVEVWGILTMRALWPVTPSGHRNNDSCVLHIGDGTVSLLLTGDIEAKAEQGLLALGQPVGAQLLLSPHHGSRSSSSDAFIRAVAPDWVVHTAGFANRWGFPSSEVVARFNRQGVTQLITGDHGMVHLVSDGHRWRLLQSRRPGPWYHRLNAWLTTGGRPSKPLE</sequence>
<comment type="caution">
    <text evidence="8">The sequence shown here is derived from an EMBL/GenBank/DDBJ whole genome shotgun (WGS) entry which is preliminary data.</text>
</comment>
<dbReference type="InterPro" id="IPR001279">
    <property type="entry name" value="Metallo-B-lactamas"/>
</dbReference>
<dbReference type="OrthoDB" id="9761531at2"/>
<protein>
    <submittedName>
        <fullName evidence="8">DNA internalization-related competence protein ComEC/Rec2</fullName>
    </submittedName>
</protein>
<dbReference type="NCBIfam" id="TIGR00361">
    <property type="entry name" value="ComEC_Rec2"/>
    <property type="match status" value="1"/>
</dbReference>
<feature type="transmembrane region" description="Helical" evidence="6">
    <location>
        <begin position="434"/>
        <end position="452"/>
    </location>
</feature>
<feature type="transmembrane region" description="Helical" evidence="6">
    <location>
        <begin position="349"/>
        <end position="368"/>
    </location>
</feature>
<dbReference type="GO" id="GO:0030420">
    <property type="term" value="P:establishment of competence for transformation"/>
    <property type="evidence" value="ECO:0007669"/>
    <property type="project" value="InterPro"/>
</dbReference>
<dbReference type="AlphaFoldDB" id="A0A2P5TMZ9"/>
<dbReference type="SUPFAM" id="SSF56281">
    <property type="entry name" value="Metallo-hydrolase/oxidoreductase"/>
    <property type="match status" value="1"/>
</dbReference>
<dbReference type="InterPro" id="IPR036866">
    <property type="entry name" value="RibonucZ/Hydroxyglut_hydro"/>
</dbReference>
<dbReference type="GO" id="GO:0005886">
    <property type="term" value="C:plasma membrane"/>
    <property type="evidence" value="ECO:0007669"/>
    <property type="project" value="UniProtKB-SubCell"/>
</dbReference>
<organism evidence="8 9">
    <name type="scientific">Oceanisphaera arctica</name>
    <dbReference type="NCBI Taxonomy" id="641510"/>
    <lineage>
        <taxon>Bacteria</taxon>
        <taxon>Pseudomonadati</taxon>
        <taxon>Pseudomonadota</taxon>
        <taxon>Gammaproteobacteria</taxon>
        <taxon>Aeromonadales</taxon>
        <taxon>Aeromonadaceae</taxon>
        <taxon>Oceanisphaera</taxon>
    </lineage>
</organism>
<dbReference type="InterPro" id="IPR025405">
    <property type="entry name" value="DUF4131"/>
</dbReference>
<evidence type="ECO:0000256" key="6">
    <source>
        <dbReference type="SAM" id="Phobius"/>
    </source>
</evidence>
<accession>A0A2P5TMZ9</accession>
<dbReference type="Pfam" id="PF00753">
    <property type="entry name" value="Lactamase_B"/>
    <property type="match status" value="1"/>
</dbReference>
<feature type="transmembrane region" description="Helical" evidence="6">
    <location>
        <begin position="225"/>
        <end position="244"/>
    </location>
</feature>
<evidence type="ECO:0000256" key="2">
    <source>
        <dbReference type="ARBA" id="ARBA00022475"/>
    </source>
</evidence>
<evidence type="ECO:0000259" key="7">
    <source>
        <dbReference type="SMART" id="SM00849"/>
    </source>
</evidence>
<keyword evidence="4 6" id="KW-1133">Transmembrane helix</keyword>
<feature type="transmembrane region" description="Helical" evidence="6">
    <location>
        <begin position="250"/>
        <end position="270"/>
    </location>
</feature>
<proteinExistence type="predicted"/>
<evidence type="ECO:0000313" key="8">
    <source>
        <dbReference type="EMBL" id="PPL16887.1"/>
    </source>
</evidence>
<dbReference type="PANTHER" id="PTHR30619:SF1">
    <property type="entry name" value="RECOMBINATION PROTEIN 2"/>
    <property type="match status" value="1"/>
</dbReference>
<feature type="transmembrane region" description="Helical" evidence="6">
    <location>
        <begin position="41"/>
        <end position="60"/>
    </location>
</feature>
<keyword evidence="2" id="KW-1003">Cell membrane</keyword>
<dbReference type="PANTHER" id="PTHR30619">
    <property type="entry name" value="DNA INTERNALIZATION/COMPETENCE PROTEIN COMEC/REC2"/>
    <property type="match status" value="1"/>
</dbReference>
<evidence type="ECO:0000256" key="1">
    <source>
        <dbReference type="ARBA" id="ARBA00004651"/>
    </source>
</evidence>
<feature type="transmembrane region" description="Helical" evidence="6">
    <location>
        <begin position="314"/>
        <end position="337"/>
    </location>
</feature>
<evidence type="ECO:0000313" key="9">
    <source>
        <dbReference type="Proteomes" id="UP000242231"/>
    </source>
</evidence>
<evidence type="ECO:0000256" key="4">
    <source>
        <dbReference type="ARBA" id="ARBA00022989"/>
    </source>
</evidence>
<dbReference type="NCBIfam" id="TIGR00360">
    <property type="entry name" value="ComEC_N-term"/>
    <property type="match status" value="1"/>
</dbReference>
<dbReference type="RefSeq" id="WP_104486084.1">
    <property type="nucleotide sequence ID" value="NZ_BMYB01000012.1"/>
</dbReference>
<dbReference type="Pfam" id="PF03772">
    <property type="entry name" value="Competence"/>
    <property type="match status" value="1"/>
</dbReference>
<keyword evidence="5 6" id="KW-0472">Membrane</keyword>
<reference evidence="9" key="1">
    <citation type="submission" date="2016-11" db="EMBL/GenBank/DDBJ databases">
        <authorList>
            <person name="Sisinthy S."/>
            <person name="Ara S."/>
            <person name="Gundlapally S.R."/>
        </authorList>
    </citation>
    <scope>NUCLEOTIDE SEQUENCE [LARGE SCALE GENOMIC DNA]</scope>
    <source>
        <strain evidence="9">V1-41</strain>
    </source>
</reference>
<feature type="transmembrane region" description="Helical" evidence="6">
    <location>
        <begin position="277"/>
        <end position="294"/>
    </location>
</feature>
<dbReference type="InterPro" id="IPR004477">
    <property type="entry name" value="ComEC_N"/>
</dbReference>
<evidence type="ECO:0000256" key="5">
    <source>
        <dbReference type="ARBA" id="ARBA00023136"/>
    </source>
</evidence>